<evidence type="ECO:0000256" key="3">
    <source>
        <dbReference type="ARBA" id="ARBA00022898"/>
    </source>
</evidence>
<feature type="binding site" evidence="5">
    <location>
        <begin position="284"/>
        <end position="287"/>
    </location>
    <ligand>
        <name>pyridoxal 5'-phosphate</name>
        <dbReference type="ChEBI" id="CHEBI:597326"/>
    </ligand>
</feature>
<dbReference type="KEGG" id="tpx:Turpa_0629"/>
<dbReference type="GO" id="GO:0030170">
    <property type="term" value="F:pyridoxal phosphate binding"/>
    <property type="evidence" value="ECO:0007669"/>
    <property type="project" value="UniProtKB-UniRule"/>
</dbReference>
<dbReference type="PANTHER" id="PTHR43727">
    <property type="entry name" value="DIAMINOPIMELATE DECARBOXYLASE"/>
    <property type="match status" value="1"/>
</dbReference>
<keyword evidence="4 5" id="KW-0456">Lyase</keyword>
<dbReference type="STRING" id="869212.Turpa_0629"/>
<dbReference type="SUPFAM" id="SSF50621">
    <property type="entry name" value="Alanine racemase C-terminal domain-like"/>
    <property type="match status" value="1"/>
</dbReference>
<feature type="modified residue" description="N6-(pyridoxal phosphate)lysine" evidence="5 7">
    <location>
        <position position="66"/>
    </location>
</feature>
<protein>
    <recommendedName>
        <fullName evidence="5 6">Diaminopimelate decarboxylase</fullName>
        <shortName evidence="5">DAP decarboxylase</shortName>
        <shortName evidence="5">DAPDC</shortName>
        <ecNumber evidence="5 6">4.1.1.20</ecNumber>
    </recommendedName>
</protein>
<dbReference type="InterPro" id="IPR022644">
    <property type="entry name" value="De-COase2_N"/>
</dbReference>
<proteinExistence type="inferred from homology"/>
<comment type="pathway">
    <text evidence="5 8">Amino-acid biosynthesis; L-lysine biosynthesis via DAP pathway; L-lysine from DL-2,6-diaminopimelate: step 1/1.</text>
</comment>
<comment type="catalytic activity">
    <reaction evidence="5 8">
        <text>meso-2,6-diaminopimelate + H(+) = L-lysine + CO2</text>
        <dbReference type="Rhea" id="RHEA:15101"/>
        <dbReference type="ChEBI" id="CHEBI:15378"/>
        <dbReference type="ChEBI" id="CHEBI:16526"/>
        <dbReference type="ChEBI" id="CHEBI:32551"/>
        <dbReference type="ChEBI" id="CHEBI:57791"/>
        <dbReference type="EC" id="4.1.1.20"/>
    </reaction>
</comment>
<dbReference type="Gene3D" id="3.20.20.10">
    <property type="entry name" value="Alanine racemase"/>
    <property type="match status" value="1"/>
</dbReference>
<feature type="binding site" evidence="5">
    <location>
        <position position="327"/>
    </location>
    <ligand>
        <name>substrate</name>
    </ligand>
</feature>
<dbReference type="EC" id="4.1.1.20" evidence="5 6"/>
<feature type="binding site" evidence="5">
    <location>
        <position position="353"/>
    </location>
    <ligand>
        <name>substrate</name>
    </ligand>
</feature>
<evidence type="ECO:0000256" key="6">
    <source>
        <dbReference type="NCBIfam" id="TIGR01048"/>
    </source>
</evidence>
<organism evidence="10 11">
    <name type="scientific">Turneriella parva (strain ATCC BAA-1111 / DSM 21527 / NCTC 11395 / H)</name>
    <name type="common">Leptospira parva</name>
    <dbReference type="NCBI Taxonomy" id="869212"/>
    <lineage>
        <taxon>Bacteria</taxon>
        <taxon>Pseudomonadati</taxon>
        <taxon>Spirochaetota</taxon>
        <taxon>Spirochaetia</taxon>
        <taxon>Leptospirales</taxon>
        <taxon>Leptospiraceae</taxon>
        <taxon>Turneriella</taxon>
    </lineage>
</organism>
<feature type="binding site" evidence="5">
    <location>
        <position position="247"/>
    </location>
    <ligand>
        <name>pyridoxal 5'-phosphate</name>
        <dbReference type="ChEBI" id="CHEBI:597326"/>
    </ligand>
</feature>
<keyword evidence="3 5" id="KW-0663">Pyridoxal phosphate</keyword>
<dbReference type="PRINTS" id="PR01179">
    <property type="entry name" value="ODADCRBXLASE"/>
</dbReference>
<dbReference type="FunFam" id="3.20.20.10:FF:000003">
    <property type="entry name" value="Diaminopimelate decarboxylase"/>
    <property type="match status" value="1"/>
</dbReference>
<dbReference type="HOGENOM" id="CLU_026444_0_0_12"/>
<dbReference type="SUPFAM" id="SSF51419">
    <property type="entry name" value="PLP-binding barrel"/>
    <property type="match status" value="1"/>
</dbReference>
<keyword evidence="5 8" id="KW-0457">Lysine biosynthesis</keyword>
<keyword evidence="2 5" id="KW-0210">Decarboxylase</keyword>
<dbReference type="Gene3D" id="2.40.37.10">
    <property type="entry name" value="Lyase, Ornithine Decarboxylase, Chain A, domain 1"/>
    <property type="match status" value="1"/>
</dbReference>
<dbReference type="UniPathway" id="UPA00034">
    <property type="reaction ID" value="UER00027"/>
</dbReference>
<evidence type="ECO:0000256" key="1">
    <source>
        <dbReference type="ARBA" id="ARBA00001933"/>
    </source>
</evidence>
<dbReference type="InterPro" id="IPR009006">
    <property type="entry name" value="Ala_racemase/Decarboxylase_C"/>
</dbReference>
<accession>I4B1X4</accession>
<feature type="binding site" evidence="5">
    <location>
        <position position="381"/>
    </location>
    <ligand>
        <name>pyridoxal 5'-phosphate</name>
        <dbReference type="ChEBI" id="CHEBI:597326"/>
    </ligand>
</feature>
<dbReference type="NCBIfam" id="TIGR01048">
    <property type="entry name" value="lysA"/>
    <property type="match status" value="1"/>
</dbReference>
<evidence type="ECO:0000256" key="4">
    <source>
        <dbReference type="ARBA" id="ARBA00023239"/>
    </source>
</evidence>
<evidence type="ECO:0000313" key="10">
    <source>
        <dbReference type="EMBL" id="AFM11281.1"/>
    </source>
</evidence>
<dbReference type="PRINTS" id="PR01181">
    <property type="entry name" value="DAPDCRBXLASE"/>
</dbReference>
<keyword evidence="11" id="KW-1185">Reference proteome</keyword>
<dbReference type="OrthoDB" id="9802241at2"/>
<gene>
    <name evidence="5" type="primary">lysA</name>
    <name evidence="10" type="ordered locus">Turpa_0629</name>
</gene>
<evidence type="ECO:0000313" key="11">
    <source>
        <dbReference type="Proteomes" id="UP000006048"/>
    </source>
</evidence>
<dbReference type="CDD" id="cd06828">
    <property type="entry name" value="PLPDE_III_DapDC"/>
    <property type="match status" value="1"/>
</dbReference>
<evidence type="ECO:0000259" key="9">
    <source>
        <dbReference type="Pfam" id="PF02784"/>
    </source>
</evidence>
<feature type="binding site" evidence="5">
    <location>
        <position position="287"/>
    </location>
    <ligand>
        <name>substrate</name>
    </ligand>
</feature>
<dbReference type="RefSeq" id="WP_014801799.1">
    <property type="nucleotide sequence ID" value="NC_018020.1"/>
</dbReference>
<evidence type="ECO:0000256" key="8">
    <source>
        <dbReference type="RuleBase" id="RU003738"/>
    </source>
</evidence>
<comment type="similarity">
    <text evidence="5">Belongs to the Orn/Lys/Arg decarboxylase class-II family. LysA subfamily.</text>
</comment>
<dbReference type="GO" id="GO:0008836">
    <property type="term" value="F:diaminopimelate decarboxylase activity"/>
    <property type="evidence" value="ECO:0007669"/>
    <property type="project" value="UniProtKB-UniRule"/>
</dbReference>
<dbReference type="Proteomes" id="UP000006048">
    <property type="component" value="Chromosome"/>
</dbReference>
<dbReference type="EMBL" id="CP002959">
    <property type="protein sequence ID" value="AFM11281.1"/>
    <property type="molecule type" value="Genomic_DNA"/>
</dbReference>
<evidence type="ECO:0000256" key="5">
    <source>
        <dbReference type="HAMAP-Rule" id="MF_02120"/>
    </source>
</evidence>
<feature type="active site" description="Proton donor" evidence="7">
    <location>
        <position position="352"/>
    </location>
</feature>
<evidence type="ECO:0000256" key="2">
    <source>
        <dbReference type="ARBA" id="ARBA00022793"/>
    </source>
</evidence>
<dbReference type="InterPro" id="IPR022657">
    <property type="entry name" value="De-COase2_CS"/>
</dbReference>
<reference evidence="10 11" key="1">
    <citation type="submission" date="2012-06" db="EMBL/GenBank/DDBJ databases">
        <title>The complete chromosome of genome of Turneriella parva DSM 21527.</title>
        <authorList>
            <consortium name="US DOE Joint Genome Institute (JGI-PGF)"/>
            <person name="Lucas S."/>
            <person name="Han J."/>
            <person name="Lapidus A."/>
            <person name="Bruce D."/>
            <person name="Goodwin L."/>
            <person name="Pitluck S."/>
            <person name="Peters L."/>
            <person name="Kyrpides N."/>
            <person name="Mavromatis K."/>
            <person name="Ivanova N."/>
            <person name="Mikhailova N."/>
            <person name="Chertkov O."/>
            <person name="Detter J.C."/>
            <person name="Tapia R."/>
            <person name="Han C."/>
            <person name="Land M."/>
            <person name="Hauser L."/>
            <person name="Markowitz V."/>
            <person name="Cheng J.-F."/>
            <person name="Hugenholtz P."/>
            <person name="Woyke T."/>
            <person name="Wu D."/>
            <person name="Gronow S."/>
            <person name="Wellnitz S."/>
            <person name="Brambilla E."/>
            <person name="Klenk H.-P."/>
            <person name="Eisen J.A."/>
        </authorList>
    </citation>
    <scope>NUCLEOTIDE SEQUENCE [LARGE SCALE GENOMIC DNA]</scope>
    <source>
        <strain evidence="11">ATCC BAA-1111 / DSM 21527 / NCTC 11395 / H</strain>
    </source>
</reference>
<dbReference type="InterPro" id="IPR002986">
    <property type="entry name" value="DAP_deCOOHase_LysA"/>
</dbReference>
<keyword evidence="5" id="KW-0028">Amino-acid biosynthesis</keyword>
<dbReference type="GO" id="GO:0009089">
    <property type="term" value="P:lysine biosynthetic process via diaminopimelate"/>
    <property type="evidence" value="ECO:0007669"/>
    <property type="project" value="UniProtKB-UniRule"/>
</dbReference>
<dbReference type="Pfam" id="PF02784">
    <property type="entry name" value="Orn_Arg_deC_N"/>
    <property type="match status" value="1"/>
</dbReference>
<name>I4B1X4_TURPD</name>
<evidence type="ECO:0000256" key="7">
    <source>
        <dbReference type="PIRSR" id="PIRSR600183-50"/>
    </source>
</evidence>
<dbReference type="AlphaFoldDB" id="I4B1X4"/>
<comment type="subunit">
    <text evidence="5">Homodimer.</text>
</comment>
<dbReference type="PROSITE" id="PS00879">
    <property type="entry name" value="ODR_DC_2_2"/>
    <property type="match status" value="1"/>
</dbReference>
<comment type="function">
    <text evidence="5">Specifically catalyzes the decarboxylation of meso-diaminopimelate (meso-DAP) to L-lysine.</text>
</comment>
<feature type="binding site" evidence="5">
    <location>
        <position position="381"/>
    </location>
    <ligand>
        <name>substrate</name>
    </ligand>
</feature>
<sequence length="425" mass="46683">MFSYQNNQLIWHGHDTATLLARAAKELAEKHHYTGPFWVYQEALLSERVKLLEQGLPGCKFYFSVKSQSNLSLLSLIAAHERFGADVVSGGELYRALKAGFAPGKIVFAGVGKSEAEIAVGLDLGIRSFHVESIAELSDIARIAAEKSVVGSVSFRLNPDVEVDTHRHITTGKEENKFGLSEADFAEALKIVKASPSLRLVGLQAHIGSQIFDVGPYLKTAEYLRQKFNIASEALGAKPEYVSLGGGFGVNYQQLEGNAVNFDFAALAKAVQGIFASETEIHFEPGRFISAPLGILASQVRHLKQRTGKIIAIIDAAMNDLIRPMLYEAYHPILPVQRREKKLVYDIVGPVCESTDTFAHARELTELAEKDWLAIGYAGAYGSVMSSTFNSRLLIPEVLLTEKGEIRIIRKPQTLEQLLANEVVN</sequence>
<dbReference type="InterPro" id="IPR029066">
    <property type="entry name" value="PLP-binding_barrel"/>
</dbReference>
<comment type="cofactor">
    <cofactor evidence="1 5 7 8">
        <name>pyridoxal 5'-phosphate</name>
        <dbReference type="ChEBI" id="CHEBI:597326"/>
    </cofactor>
</comment>
<dbReference type="HAMAP" id="MF_02120">
    <property type="entry name" value="LysA"/>
    <property type="match status" value="1"/>
</dbReference>
<feature type="domain" description="Orn/DAP/Arg decarboxylase 2 N-terminal" evidence="9">
    <location>
        <begin position="45"/>
        <end position="291"/>
    </location>
</feature>
<feature type="binding site" evidence="5">
    <location>
        <position position="323"/>
    </location>
    <ligand>
        <name>substrate</name>
    </ligand>
</feature>
<dbReference type="PANTHER" id="PTHR43727:SF2">
    <property type="entry name" value="GROUP IV DECARBOXYLASE"/>
    <property type="match status" value="1"/>
</dbReference>
<dbReference type="InterPro" id="IPR000183">
    <property type="entry name" value="Orn/DAP/Arg_de-COase"/>
</dbReference>
<dbReference type="PATRIC" id="fig|869212.3.peg.603"/>